<sequence length="149" mass="16366">DFFQADKGLFSASLTTRDGGEILLCSPCHEGISPAHSSITESASLSLEEILDLVQRKEIIDPLAAIEAIYLKTLCNRHKISLLAAGLPDVFIDAFRFERVVSIQEVVDRHLSENPSSRIGVIHQSAEVLPQKTGSDDGTNVNNHLFRLK</sequence>
<accession>A0A0F9A0S6</accession>
<comment type="caution">
    <text evidence="1">The sequence shown here is derived from an EMBL/GenBank/DDBJ whole genome shotgun (WGS) entry which is preliminary data.</text>
</comment>
<feature type="non-terminal residue" evidence="1">
    <location>
        <position position="1"/>
    </location>
</feature>
<organism evidence="1">
    <name type="scientific">marine sediment metagenome</name>
    <dbReference type="NCBI Taxonomy" id="412755"/>
    <lineage>
        <taxon>unclassified sequences</taxon>
        <taxon>metagenomes</taxon>
        <taxon>ecological metagenomes</taxon>
    </lineage>
</organism>
<dbReference type="Gene3D" id="3.90.226.30">
    <property type="match status" value="1"/>
</dbReference>
<dbReference type="AlphaFoldDB" id="A0A0F9A0S6"/>
<dbReference type="EMBL" id="LAZR01045069">
    <property type="protein sequence ID" value="KKK99748.1"/>
    <property type="molecule type" value="Genomic_DNA"/>
</dbReference>
<dbReference type="InterPro" id="IPR043166">
    <property type="entry name" value="LarA-like_C"/>
</dbReference>
<gene>
    <name evidence="1" type="ORF">LCGC14_2629610</name>
</gene>
<evidence type="ECO:0000313" key="1">
    <source>
        <dbReference type="EMBL" id="KKK99748.1"/>
    </source>
</evidence>
<proteinExistence type="predicted"/>
<name>A0A0F9A0S6_9ZZZZ</name>
<reference evidence="1" key="1">
    <citation type="journal article" date="2015" name="Nature">
        <title>Complex archaea that bridge the gap between prokaryotes and eukaryotes.</title>
        <authorList>
            <person name="Spang A."/>
            <person name="Saw J.H."/>
            <person name="Jorgensen S.L."/>
            <person name="Zaremba-Niedzwiedzka K."/>
            <person name="Martijn J."/>
            <person name="Lind A.E."/>
            <person name="van Eijk R."/>
            <person name="Schleper C."/>
            <person name="Guy L."/>
            <person name="Ettema T.J."/>
        </authorList>
    </citation>
    <scope>NUCLEOTIDE SEQUENCE</scope>
</reference>
<protein>
    <submittedName>
        <fullName evidence="1">Uncharacterized protein</fullName>
    </submittedName>
</protein>